<dbReference type="AlphaFoldDB" id="D7A0R7"/>
<dbReference type="InterPro" id="IPR023631">
    <property type="entry name" value="Amidase_dom"/>
</dbReference>
<keyword evidence="6" id="KW-1185">Reference proteome</keyword>
<comment type="similarity">
    <text evidence="2">Belongs to the amidase family.</text>
</comment>
<comment type="function">
    <text evidence="1">Hydrolyzes indole-3-acetamide (IAM) into indole-3-acetic acid (IAA).</text>
</comment>
<dbReference type="KEGG" id="sno:Snov_4118"/>
<dbReference type="OrthoDB" id="9777859at2"/>
<evidence type="ECO:0000259" key="4">
    <source>
        <dbReference type="Pfam" id="PF01425"/>
    </source>
</evidence>
<sequence>MSIRDLYETYDAVGLAELVERREVTPGELLDEALARVEALNPQLNAVTVLAEPVARRLIEEGLPEGPLRGVPFLLKDLGAEAIDFPCNNGSKLFAGTRYARDSAIYARLKAAGLVTFGRTASPEGGIGPVTEAAVYGGPTRNPWNLDHTPGGSSGGAGAVVAAGIIPAAHGSDGGGSVRIPASSCGLFGFKATRARTPDGPYVGEGWAGMAIDGFLTRSVRDTAVLLDATQGPDLGAPYVAPPLEGSFRQAMDRHDKRLRIGFATTSLTGAPVHPECRAAVEDAAKLLAELGHFVEEALPEVDTSGMMAAWTKIVACGSALSVETAVRKRGRPLEPGEIEGIARGAMAYARTVSGADYLEAVNKVHAYGREMAAFFQRYDIFLTPTLAEPPAQIGRFAHGTEDYVDYRMGPGRVFAYSPFTAAFNASGQPAASLPLHWTTDGLPVGIHLAAPFGEDEKLMGLCARLEEARPWFDRRPPLRYAAAP</sequence>
<dbReference type="Gene3D" id="3.90.1300.10">
    <property type="entry name" value="Amidase signature (AS) domain"/>
    <property type="match status" value="1"/>
</dbReference>
<dbReference type="InterPro" id="IPR020556">
    <property type="entry name" value="Amidase_CS"/>
</dbReference>
<dbReference type="PROSITE" id="PS00571">
    <property type="entry name" value="AMIDASES"/>
    <property type="match status" value="1"/>
</dbReference>
<dbReference type="InterPro" id="IPR036928">
    <property type="entry name" value="AS_sf"/>
</dbReference>
<feature type="domain" description="Amidase" evidence="4">
    <location>
        <begin position="28"/>
        <end position="459"/>
    </location>
</feature>
<dbReference type="PANTHER" id="PTHR11895">
    <property type="entry name" value="TRANSAMIDASE"/>
    <property type="match status" value="1"/>
</dbReference>
<name>D7A0R7_ANCN5</name>
<dbReference type="Pfam" id="PF01425">
    <property type="entry name" value="Amidase"/>
    <property type="match status" value="1"/>
</dbReference>
<dbReference type="HOGENOM" id="CLU_009600_0_4_5"/>
<evidence type="ECO:0000256" key="2">
    <source>
        <dbReference type="ARBA" id="ARBA00009199"/>
    </source>
</evidence>
<accession>D7A0R7</accession>
<evidence type="ECO:0000313" key="6">
    <source>
        <dbReference type="Proteomes" id="UP000006633"/>
    </source>
</evidence>
<dbReference type="SUPFAM" id="SSF75304">
    <property type="entry name" value="Amidase signature (AS) enzymes"/>
    <property type="match status" value="1"/>
</dbReference>
<dbReference type="PANTHER" id="PTHR11895:SF7">
    <property type="entry name" value="GLUTAMYL-TRNA(GLN) AMIDOTRANSFERASE SUBUNIT A, MITOCHONDRIAL"/>
    <property type="match status" value="1"/>
</dbReference>
<evidence type="ECO:0000256" key="1">
    <source>
        <dbReference type="ARBA" id="ARBA00003871"/>
    </source>
</evidence>
<gene>
    <name evidence="5" type="ordered locus">Snov_4118</name>
</gene>
<dbReference type="GO" id="GO:0003824">
    <property type="term" value="F:catalytic activity"/>
    <property type="evidence" value="ECO:0007669"/>
    <property type="project" value="InterPro"/>
</dbReference>
<dbReference type="STRING" id="639283.Snov_4118"/>
<dbReference type="Proteomes" id="UP000006633">
    <property type="component" value="Chromosome"/>
</dbReference>
<dbReference type="RefSeq" id="WP_013168889.1">
    <property type="nucleotide sequence ID" value="NC_014217.1"/>
</dbReference>
<organism evidence="5 6">
    <name type="scientific">Ancylobacter novellus (strain ATCC 8093 / DSM 506 / JCM 20403 / CCM 1077 / IAM 12100 / NBRC 12443 / NCIMB 10456)</name>
    <name type="common">Starkeya novella</name>
    <dbReference type="NCBI Taxonomy" id="639283"/>
    <lineage>
        <taxon>Bacteria</taxon>
        <taxon>Pseudomonadati</taxon>
        <taxon>Pseudomonadota</taxon>
        <taxon>Alphaproteobacteria</taxon>
        <taxon>Hyphomicrobiales</taxon>
        <taxon>Xanthobacteraceae</taxon>
        <taxon>Ancylobacter</taxon>
    </lineage>
</organism>
<dbReference type="eggNOG" id="COG0154">
    <property type="taxonomic scope" value="Bacteria"/>
</dbReference>
<protein>
    <recommendedName>
        <fullName evidence="3">Indoleacetamide hydrolase</fullName>
    </recommendedName>
</protein>
<evidence type="ECO:0000313" key="5">
    <source>
        <dbReference type="EMBL" id="ADH91388.1"/>
    </source>
</evidence>
<dbReference type="EMBL" id="CP002026">
    <property type="protein sequence ID" value="ADH91388.1"/>
    <property type="molecule type" value="Genomic_DNA"/>
</dbReference>
<dbReference type="InterPro" id="IPR000120">
    <property type="entry name" value="Amidase"/>
</dbReference>
<proteinExistence type="inferred from homology"/>
<reference evidence="5 6" key="1">
    <citation type="journal article" date="2012" name="Stand. Genomic Sci.">
        <title>Complete genome sequence of the facultatively chemolithoautotrophic and methylotrophic alpha Proteobacterium Starkeya novella type strain (ATCC 8093(T)).</title>
        <authorList>
            <person name="Kappler U."/>
            <person name="Davenport K."/>
            <person name="Beatson S."/>
            <person name="Lucas S."/>
            <person name="Lapidus A."/>
            <person name="Copeland A."/>
            <person name="Berry K.W."/>
            <person name="Glavina Del Rio T."/>
            <person name="Hammon N."/>
            <person name="Dalin E."/>
            <person name="Tice H."/>
            <person name="Pitluck S."/>
            <person name="Richardson P."/>
            <person name="Bruce D."/>
            <person name="Goodwin L.A."/>
            <person name="Han C."/>
            <person name="Tapia R."/>
            <person name="Detter J.C."/>
            <person name="Chang Y.J."/>
            <person name="Jeffries C.D."/>
            <person name="Land M."/>
            <person name="Hauser L."/>
            <person name="Kyrpides N.C."/>
            <person name="Goker M."/>
            <person name="Ivanova N."/>
            <person name="Klenk H.P."/>
            <person name="Woyke T."/>
        </authorList>
    </citation>
    <scope>NUCLEOTIDE SEQUENCE [LARGE SCALE GENOMIC DNA]</scope>
    <source>
        <strain evidence="6">ATCC 8093 / DSM 506 / JCM 20403 / CCM 1077 / IAM 12100 / NBRC 12443 / NCIMB 10456</strain>
    </source>
</reference>
<evidence type="ECO:0000256" key="3">
    <source>
        <dbReference type="ARBA" id="ARBA00021874"/>
    </source>
</evidence>